<sequence>MSLASASGRFTFTSSAPAPHWATDGLYYEFGPSPASPEGVRVAATKHPDGSLEVRVDDGAEDVTFRRPLPPLPAGLLIGVTWNFGTVTLFVNGTRADSVTLPTSALV</sequence>
<dbReference type="RefSeq" id="WP_171475294.1">
    <property type="nucleotide sequence ID" value="NZ_CP053452.2"/>
</dbReference>
<evidence type="ECO:0000313" key="2">
    <source>
        <dbReference type="EMBL" id="QJX00576.1"/>
    </source>
</evidence>
<dbReference type="Proteomes" id="UP000503447">
    <property type="component" value="Chromosome"/>
</dbReference>
<dbReference type="KEGG" id="ftj:FTUN_8208"/>
<evidence type="ECO:0000256" key="1">
    <source>
        <dbReference type="SAM" id="MobiDB-lite"/>
    </source>
</evidence>
<protein>
    <submittedName>
        <fullName evidence="2">Uncharacterized protein</fullName>
    </submittedName>
</protein>
<reference evidence="3" key="1">
    <citation type="submission" date="2020-05" db="EMBL/GenBank/DDBJ databases">
        <title>Frigoriglobus tundricola gen. nov., sp. nov., a psychrotolerant cellulolytic planctomycete of the family Gemmataceae with two divergent copies of 16S rRNA gene.</title>
        <authorList>
            <person name="Kulichevskaya I.S."/>
            <person name="Ivanova A.A."/>
            <person name="Naumoff D.G."/>
            <person name="Beletsky A.V."/>
            <person name="Rijpstra W.I.C."/>
            <person name="Sinninghe Damste J.S."/>
            <person name="Mardanov A.V."/>
            <person name="Ravin N.V."/>
            <person name="Dedysh S.N."/>
        </authorList>
    </citation>
    <scope>NUCLEOTIDE SEQUENCE [LARGE SCALE GENOMIC DNA]</scope>
    <source>
        <strain evidence="3">PL17</strain>
    </source>
</reference>
<proteinExistence type="predicted"/>
<feature type="region of interest" description="Disordered" evidence="1">
    <location>
        <begin position="1"/>
        <end position="20"/>
    </location>
</feature>
<keyword evidence="3" id="KW-1185">Reference proteome</keyword>
<name>A0A6M5Z3A7_9BACT</name>
<feature type="compositionally biased region" description="Polar residues" evidence="1">
    <location>
        <begin position="1"/>
        <end position="16"/>
    </location>
</feature>
<accession>A0A6M5Z3A7</accession>
<dbReference type="AlphaFoldDB" id="A0A6M5Z3A7"/>
<dbReference type="EMBL" id="CP053452">
    <property type="protein sequence ID" value="QJX00576.1"/>
    <property type="molecule type" value="Genomic_DNA"/>
</dbReference>
<organism evidence="2 3">
    <name type="scientific">Frigoriglobus tundricola</name>
    <dbReference type="NCBI Taxonomy" id="2774151"/>
    <lineage>
        <taxon>Bacteria</taxon>
        <taxon>Pseudomonadati</taxon>
        <taxon>Planctomycetota</taxon>
        <taxon>Planctomycetia</taxon>
        <taxon>Gemmatales</taxon>
        <taxon>Gemmataceae</taxon>
        <taxon>Frigoriglobus</taxon>
    </lineage>
</organism>
<evidence type="ECO:0000313" key="3">
    <source>
        <dbReference type="Proteomes" id="UP000503447"/>
    </source>
</evidence>
<gene>
    <name evidence="2" type="ORF">FTUN_8208</name>
</gene>